<organism evidence="3 4">
    <name type="scientific">Microterricola pindariensis</name>
    <dbReference type="NCBI Taxonomy" id="478010"/>
    <lineage>
        <taxon>Bacteria</taxon>
        <taxon>Bacillati</taxon>
        <taxon>Actinomycetota</taxon>
        <taxon>Actinomycetes</taxon>
        <taxon>Micrococcales</taxon>
        <taxon>Microbacteriaceae</taxon>
        <taxon>Microterricola</taxon>
    </lineage>
</organism>
<dbReference type="PANTHER" id="PTHR12277:SF79">
    <property type="entry name" value="XAA-PRO DIPEPTIDYL-PEPTIDASE-RELATED"/>
    <property type="match status" value="1"/>
</dbReference>
<feature type="transmembrane region" description="Helical" evidence="1">
    <location>
        <begin position="20"/>
        <end position="46"/>
    </location>
</feature>
<dbReference type="EMBL" id="MPZN01000024">
    <property type="protein sequence ID" value="PPL18881.1"/>
    <property type="molecule type" value="Genomic_DNA"/>
</dbReference>
<dbReference type="PANTHER" id="PTHR12277">
    <property type="entry name" value="ALPHA/BETA HYDROLASE DOMAIN-CONTAINING PROTEIN"/>
    <property type="match status" value="1"/>
</dbReference>
<accession>A0ABX5AW48</accession>
<dbReference type="InterPro" id="IPR029058">
    <property type="entry name" value="AB_hydrolase_fold"/>
</dbReference>
<comment type="caution">
    <text evidence="3">The sequence shown here is derived from an EMBL/GenBank/DDBJ whole genome shotgun (WGS) entry which is preliminary data.</text>
</comment>
<keyword evidence="1" id="KW-0812">Transmembrane</keyword>
<evidence type="ECO:0000259" key="2">
    <source>
        <dbReference type="Pfam" id="PF12146"/>
    </source>
</evidence>
<protein>
    <recommendedName>
        <fullName evidence="2">Serine aminopeptidase S33 domain-containing protein</fullName>
    </recommendedName>
</protein>
<reference evidence="3 4" key="1">
    <citation type="journal article" date="2008" name="Int. J. Syst. Evol. Microbiol.">
        <title>Leifsonia pindariensis sp. nov., isolated from the Pindari glacier of the Indian Himalayas, and emended description of the genus Leifsonia.</title>
        <authorList>
            <person name="Reddy G.S."/>
            <person name="Prabagaran S.R."/>
            <person name="Shivaji S."/>
        </authorList>
    </citation>
    <scope>NUCLEOTIDE SEQUENCE [LARGE SCALE GENOMIC DNA]</scope>
    <source>
        <strain evidence="3 4">PON 10</strain>
    </source>
</reference>
<name>A0ABX5AW48_9MICO</name>
<dbReference type="InterPro" id="IPR022742">
    <property type="entry name" value="Hydrolase_4"/>
</dbReference>
<keyword evidence="4" id="KW-1185">Reference proteome</keyword>
<evidence type="ECO:0000313" key="3">
    <source>
        <dbReference type="EMBL" id="PPL18881.1"/>
    </source>
</evidence>
<dbReference type="Proteomes" id="UP000237755">
    <property type="component" value="Unassembled WGS sequence"/>
</dbReference>
<keyword evidence="1" id="KW-1133">Transmembrane helix</keyword>
<dbReference type="Pfam" id="PF12146">
    <property type="entry name" value="Hydrolase_4"/>
    <property type="match status" value="1"/>
</dbReference>
<dbReference type="Gene3D" id="3.40.50.1820">
    <property type="entry name" value="alpha/beta hydrolase"/>
    <property type="match status" value="1"/>
</dbReference>
<feature type="domain" description="Serine aminopeptidase S33" evidence="2">
    <location>
        <begin position="170"/>
        <end position="282"/>
    </location>
</feature>
<sequence>MDAHGTGGNVRGGRALRRWLIGGGIALGATVLTVGAALATVVAVFARTVVTPPRGRKDEQRILDANLADATIVLAADNDTVVDGRYGLWFSADQGHARVGEVLRRSESTVTRRLLGVDFGQLALASEGRWSGWFYLGPWEFELPYENVTVPTPVGPAPAWWVPAAGPSTRWVVQVHGRAVRRQECLRAIPVFHEAGMHSLIVSYRNDGEAPESRDGRYGLGDTEWQDVAAALRFAREHGARDIVLMGWSMGGAIAMQTALRAEERDLLRGIVLESPAVDWHDILHFQGAGYGLPRAVNSAAIQAISSPWGRAVTGLERPIDFERLDMAVRSAELTLPILLMHSVDDGFVPIAGSRELAAARPDIVTFEEFARARHTKLWNYDPERWNGAIRSWLAGL</sequence>
<dbReference type="SUPFAM" id="SSF53474">
    <property type="entry name" value="alpha/beta-Hydrolases"/>
    <property type="match status" value="1"/>
</dbReference>
<gene>
    <name evidence="3" type="ORF">GY24_08880</name>
</gene>
<keyword evidence="1" id="KW-0472">Membrane</keyword>
<dbReference type="RefSeq" id="WP_104475312.1">
    <property type="nucleotide sequence ID" value="NZ_MPZN01000024.1"/>
</dbReference>
<evidence type="ECO:0000313" key="4">
    <source>
        <dbReference type="Proteomes" id="UP000237755"/>
    </source>
</evidence>
<evidence type="ECO:0000256" key="1">
    <source>
        <dbReference type="SAM" id="Phobius"/>
    </source>
</evidence>
<proteinExistence type="predicted"/>